<dbReference type="InterPro" id="IPR025247">
    <property type="entry name" value="EcoRI-like_methylase"/>
</dbReference>
<dbReference type="Proteomes" id="UP000264693">
    <property type="component" value="Chromosome"/>
</dbReference>
<protein>
    <submittedName>
        <fullName evidence="1">Type II adenine-specific DNA methyltransferase (EcoRI methylase domain)</fullName>
    </submittedName>
</protein>
<dbReference type="EMBL" id="CP032101">
    <property type="protein sequence ID" value="AXX87855.1"/>
    <property type="molecule type" value="Genomic_DNA"/>
</dbReference>
<keyword evidence="1" id="KW-0808">Transferase</keyword>
<dbReference type="Pfam" id="PF13651">
    <property type="entry name" value="EcoRI_methylase"/>
    <property type="match status" value="1"/>
</dbReference>
<dbReference type="GO" id="GO:0008168">
    <property type="term" value="F:methyltransferase activity"/>
    <property type="evidence" value="ECO:0007669"/>
    <property type="project" value="UniProtKB-KW"/>
</dbReference>
<dbReference type="KEGG" id="amar:AMRN_2141"/>
<dbReference type="GO" id="GO:0003676">
    <property type="term" value="F:nucleic acid binding"/>
    <property type="evidence" value="ECO:0007669"/>
    <property type="project" value="InterPro"/>
</dbReference>
<organism evidence="1 2">
    <name type="scientific">Malaciobacter marinus</name>
    <dbReference type="NCBI Taxonomy" id="505249"/>
    <lineage>
        <taxon>Bacteria</taxon>
        <taxon>Pseudomonadati</taxon>
        <taxon>Campylobacterota</taxon>
        <taxon>Epsilonproteobacteria</taxon>
        <taxon>Campylobacterales</taxon>
        <taxon>Arcobacteraceae</taxon>
        <taxon>Malaciobacter</taxon>
    </lineage>
</organism>
<gene>
    <name evidence="1" type="ORF">AMRN_2141</name>
</gene>
<dbReference type="AlphaFoldDB" id="A0A347TMM7"/>
<reference evidence="1 2" key="1">
    <citation type="submission" date="2018-08" db="EMBL/GenBank/DDBJ databases">
        <title>Complete genome of the Arcobacter marinus type strain JCM 15502.</title>
        <authorList>
            <person name="Miller W.G."/>
            <person name="Yee E."/>
            <person name="Huynh S."/>
            <person name="Parker C.T."/>
        </authorList>
    </citation>
    <scope>NUCLEOTIDE SEQUENCE [LARGE SCALE GENOMIC DNA]</scope>
    <source>
        <strain evidence="1 2">JCM 15502</strain>
    </source>
</reference>
<accession>A0A347TMM7</accession>
<name>A0A347TMM7_9BACT</name>
<dbReference type="InterPro" id="IPR002052">
    <property type="entry name" value="DNA_methylase_N6_adenine_CS"/>
</dbReference>
<sequence>MTKLNKKDLNKNLHKAKVNKEDEFYTQLTDIEKELKYYKKHFKNKVVYCNCDDPRVSNFFHYFSYNFEKLGLKKLITTCYQNQDMDLFTKSDSKQAIYLEYSGDKNNNSIPDIQEIGVNYLKGDGDFRSEESIELLKQADIVVTNPPFSLFREYIAQLIEYDKKFLIIGNQNAATTKETFSLIKENKIWLGYKSGDMEFKVPSHYEARKTRYRQDETGQKWRSLGNICWYTNLDIAKRHEDLILYKPYNKKDYANYENYSAINVDKVADIPMDYDGVMGVPVTFLSKYNPNQFEILGQTHSGDISKEVESLRTDVKKKHRGIIDGKQKYARILVRNKRL</sequence>
<dbReference type="PROSITE" id="PS00092">
    <property type="entry name" value="N6_MTASE"/>
    <property type="match status" value="1"/>
</dbReference>
<dbReference type="GO" id="GO:0032259">
    <property type="term" value="P:methylation"/>
    <property type="evidence" value="ECO:0007669"/>
    <property type="project" value="UniProtKB-KW"/>
</dbReference>
<evidence type="ECO:0000313" key="1">
    <source>
        <dbReference type="EMBL" id="AXX87855.1"/>
    </source>
</evidence>
<keyword evidence="1" id="KW-0489">Methyltransferase</keyword>
<evidence type="ECO:0000313" key="2">
    <source>
        <dbReference type="Proteomes" id="UP000264693"/>
    </source>
</evidence>
<dbReference type="REBASE" id="270425">
    <property type="entry name" value="M.Ama15502ORF2141P"/>
</dbReference>
<proteinExistence type="predicted"/>